<dbReference type="EMBL" id="FOWE01000001">
    <property type="protein sequence ID" value="SFN88858.1"/>
    <property type="molecule type" value="Genomic_DNA"/>
</dbReference>
<protein>
    <submittedName>
        <fullName evidence="1">Uncharacterized protein</fullName>
    </submittedName>
</protein>
<dbReference type="OrthoDB" id="4224756at2"/>
<keyword evidence="2" id="KW-1185">Reference proteome</keyword>
<organism evidence="1 2">
    <name type="scientific">Geodermatophilus obscurus</name>
    <dbReference type="NCBI Taxonomy" id="1861"/>
    <lineage>
        <taxon>Bacteria</taxon>
        <taxon>Bacillati</taxon>
        <taxon>Actinomycetota</taxon>
        <taxon>Actinomycetes</taxon>
        <taxon>Geodermatophilales</taxon>
        <taxon>Geodermatophilaceae</taxon>
        <taxon>Geodermatophilus</taxon>
    </lineage>
</organism>
<name>A0A1I5CPH2_9ACTN</name>
<gene>
    <name evidence="1" type="ORF">SAMN05660359_00446</name>
</gene>
<reference evidence="2" key="1">
    <citation type="submission" date="2016-10" db="EMBL/GenBank/DDBJ databases">
        <authorList>
            <person name="Varghese N."/>
            <person name="Submissions S."/>
        </authorList>
    </citation>
    <scope>NUCLEOTIDE SEQUENCE [LARGE SCALE GENOMIC DNA]</scope>
    <source>
        <strain evidence="2">DSM 43161</strain>
    </source>
</reference>
<sequence>MTSTTPQEQIAGIPDEQVVAVLDELVKALRGRDSVEDIRDRFATTADDPTPLEIVDDDTAQIREADPAEFAADGELAASEAAVARTALSYLITTDPEAARLLPRAIQLAGDRERLEPVTMLLVGGLVIAVLQTEVDWNRADNGRWKLRIHKRAMRDSTIASLVRSVLGFTAPGTGQGQ</sequence>
<dbReference type="Proteomes" id="UP000183642">
    <property type="component" value="Unassembled WGS sequence"/>
</dbReference>
<proteinExistence type="predicted"/>
<dbReference type="AlphaFoldDB" id="A0A1I5CPH2"/>
<evidence type="ECO:0000313" key="2">
    <source>
        <dbReference type="Proteomes" id="UP000183642"/>
    </source>
</evidence>
<evidence type="ECO:0000313" key="1">
    <source>
        <dbReference type="EMBL" id="SFN88858.1"/>
    </source>
</evidence>
<accession>A0A1I5CPH2</accession>
<dbReference type="RefSeq" id="WP_075011855.1">
    <property type="nucleotide sequence ID" value="NZ_FOWE01000001.1"/>
</dbReference>